<protein>
    <submittedName>
        <fullName evidence="1">Uncharacterized protein</fullName>
    </submittedName>
</protein>
<accession>A0A9D4J4C9</accession>
<gene>
    <name evidence="1" type="ORF">DPMN_148791</name>
</gene>
<name>A0A9D4J4C9_DREPO</name>
<organism evidence="1 2">
    <name type="scientific">Dreissena polymorpha</name>
    <name type="common">Zebra mussel</name>
    <name type="synonym">Mytilus polymorpha</name>
    <dbReference type="NCBI Taxonomy" id="45954"/>
    <lineage>
        <taxon>Eukaryota</taxon>
        <taxon>Metazoa</taxon>
        <taxon>Spiralia</taxon>
        <taxon>Lophotrochozoa</taxon>
        <taxon>Mollusca</taxon>
        <taxon>Bivalvia</taxon>
        <taxon>Autobranchia</taxon>
        <taxon>Heteroconchia</taxon>
        <taxon>Euheterodonta</taxon>
        <taxon>Imparidentia</taxon>
        <taxon>Neoheterodontei</taxon>
        <taxon>Myida</taxon>
        <taxon>Dreissenoidea</taxon>
        <taxon>Dreissenidae</taxon>
        <taxon>Dreissena</taxon>
    </lineage>
</organism>
<keyword evidence="2" id="KW-1185">Reference proteome</keyword>
<proteinExistence type="predicted"/>
<evidence type="ECO:0000313" key="2">
    <source>
        <dbReference type="Proteomes" id="UP000828390"/>
    </source>
</evidence>
<evidence type="ECO:0000313" key="1">
    <source>
        <dbReference type="EMBL" id="KAH3795243.1"/>
    </source>
</evidence>
<dbReference type="Proteomes" id="UP000828390">
    <property type="component" value="Unassembled WGS sequence"/>
</dbReference>
<comment type="caution">
    <text evidence="1">The sequence shown here is derived from an EMBL/GenBank/DDBJ whole genome shotgun (WGS) entry which is preliminary data.</text>
</comment>
<sequence length="138" mass="16178">MDVKEDQHENITALSEIITTLFQQQNIELKPEPIVAIHRIPTKKGQTRPVLIKLRNNDDKIAVMRKRKEMRNAGHRLVDDVTALNTGLVSRLQLHKDIESTWFFNGSVFALTKRQKRIKFDLYDNIDTVIRDFRAKRN</sequence>
<reference evidence="1" key="2">
    <citation type="submission" date="2020-11" db="EMBL/GenBank/DDBJ databases">
        <authorList>
            <person name="McCartney M.A."/>
            <person name="Auch B."/>
            <person name="Kono T."/>
            <person name="Mallez S."/>
            <person name="Becker A."/>
            <person name="Gohl D.M."/>
            <person name="Silverstein K.A.T."/>
            <person name="Koren S."/>
            <person name="Bechman K.B."/>
            <person name="Herman A."/>
            <person name="Abrahante J.E."/>
            <person name="Garbe J."/>
        </authorList>
    </citation>
    <scope>NUCLEOTIDE SEQUENCE</scope>
    <source>
        <strain evidence="1">Duluth1</strain>
        <tissue evidence="1">Whole animal</tissue>
    </source>
</reference>
<reference evidence="1" key="1">
    <citation type="journal article" date="2019" name="bioRxiv">
        <title>The Genome of the Zebra Mussel, Dreissena polymorpha: A Resource for Invasive Species Research.</title>
        <authorList>
            <person name="McCartney M.A."/>
            <person name="Auch B."/>
            <person name="Kono T."/>
            <person name="Mallez S."/>
            <person name="Zhang Y."/>
            <person name="Obille A."/>
            <person name="Becker A."/>
            <person name="Abrahante J.E."/>
            <person name="Garbe J."/>
            <person name="Badalamenti J.P."/>
            <person name="Herman A."/>
            <person name="Mangelson H."/>
            <person name="Liachko I."/>
            <person name="Sullivan S."/>
            <person name="Sone E.D."/>
            <person name="Koren S."/>
            <person name="Silverstein K.A.T."/>
            <person name="Beckman K.B."/>
            <person name="Gohl D.M."/>
        </authorList>
    </citation>
    <scope>NUCLEOTIDE SEQUENCE</scope>
    <source>
        <strain evidence="1">Duluth1</strain>
        <tissue evidence="1">Whole animal</tissue>
    </source>
</reference>
<dbReference type="AlphaFoldDB" id="A0A9D4J4C9"/>
<dbReference type="EMBL" id="JAIWYP010000007">
    <property type="protein sequence ID" value="KAH3795243.1"/>
    <property type="molecule type" value="Genomic_DNA"/>
</dbReference>